<gene>
    <name evidence="1" type="ORF">GALL_311750</name>
</gene>
<sequence length="67" mass="7505">MASRQIAAAGKPVACHGCSHYFITHDANFSYGCRALRFKSRQQPMLDVIAASGQQCLFFRRKEQGLK</sequence>
<accession>A0A1J5R4P1</accession>
<organism evidence="1">
    <name type="scientific">mine drainage metagenome</name>
    <dbReference type="NCBI Taxonomy" id="410659"/>
    <lineage>
        <taxon>unclassified sequences</taxon>
        <taxon>metagenomes</taxon>
        <taxon>ecological metagenomes</taxon>
    </lineage>
</organism>
<evidence type="ECO:0008006" key="2">
    <source>
        <dbReference type="Google" id="ProtNLM"/>
    </source>
</evidence>
<reference evidence="1" key="1">
    <citation type="submission" date="2016-10" db="EMBL/GenBank/DDBJ databases">
        <title>Sequence of Gallionella enrichment culture.</title>
        <authorList>
            <person name="Poehlein A."/>
            <person name="Muehling M."/>
            <person name="Daniel R."/>
        </authorList>
    </citation>
    <scope>NUCLEOTIDE SEQUENCE</scope>
</reference>
<name>A0A1J5R4P1_9ZZZZ</name>
<protein>
    <recommendedName>
        <fullName evidence="2">Uracil-DNA glycosylase</fullName>
    </recommendedName>
</protein>
<dbReference type="AlphaFoldDB" id="A0A1J5R4P1"/>
<evidence type="ECO:0000313" key="1">
    <source>
        <dbReference type="EMBL" id="OIQ86956.1"/>
    </source>
</evidence>
<comment type="caution">
    <text evidence="1">The sequence shown here is derived from an EMBL/GenBank/DDBJ whole genome shotgun (WGS) entry which is preliminary data.</text>
</comment>
<dbReference type="EMBL" id="MLJW01000449">
    <property type="protein sequence ID" value="OIQ86956.1"/>
    <property type="molecule type" value="Genomic_DNA"/>
</dbReference>
<proteinExistence type="predicted"/>